<sequence length="289" mass="31512">MFRSPGRLPLARPLAAALFFLACAVASVPPEALHNIAHVQFPHDSLALQNHRTLSDRYGLPDGYRCSSLIGPRCVSQAALDGDVPVTEFHESGHGLPADLDLSLKILIKQPKPGQSVEDLIAEIAAKESDAYALRQESAALAAGKSKEESAAIGQEAREAIKVSLTEVSKEGMKNFRSLLKKRLLESVAQLTNEVEGLGIEDVDAMREVLLRSLMADLTDEDSFDSQNDGGQQREHVADGVANDGESSDEDWEESGRLFFEKVKSMFGLEGAGMEEEEDEYEDVELEDD</sequence>
<feature type="chain" id="PRO_5035867708" evidence="2">
    <location>
        <begin position="27"/>
        <end position="289"/>
    </location>
</feature>
<name>A0A8S1J4D4_9CHLO</name>
<protein>
    <submittedName>
        <fullName evidence="3">Uncharacterized protein</fullName>
    </submittedName>
</protein>
<keyword evidence="4" id="KW-1185">Reference proteome</keyword>
<evidence type="ECO:0000313" key="4">
    <source>
        <dbReference type="Proteomes" id="UP000708148"/>
    </source>
</evidence>
<comment type="caution">
    <text evidence="3">The sequence shown here is derived from an EMBL/GenBank/DDBJ whole genome shotgun (WGS) entry which is preliminary data.</text>
</comment>
<gene>
    <name evidence="3" type="ORF">OSTQU699_LOCUS6196</name>
</gene>
<dbReference type="EMBL" id="CAJHUC010001353">
    <property type="protein sequence ID" value="CAD7700837.1"/>
    <property type="molecule type" value="Genomic_DNA"/>
</dbReference>
<evidence type="ECO:0000256" key="1">
    <source>
        <dbReference type="SAM" id="MobiDB-lite"/>
    </source>
</evidence>
<organism evidence="3 4">
    <name type="scientific">Ostreobium quekettii</name>
    <dbReference type="NCBI Taxonomy" id="121088"/>
    <lineage>
        <taxon>Eukaryota</taxon>
        <taxon>Viridiplantae</taxon>
        <taxon>Chlorophyta</taxon>
        <taxon>core chlorophytes</taxon>
        <taxon>Ulvophyceae</taxon>
        <taxon>TCBD clade</taxon>
        <taxon>Bryopsidales</taxon>
        <taxon>Ostreobineae</taxon>
        <taxon>Ostreobiaceae</taxon>
        <taxon>Ostreobium</taxon>
    </lineage>
</organism>
<feature type="compositionally biased region" description="Acidic residues" evidence="1">
    <location>
        <begin position="273"/>
        <end position="289"/>
    </location>
</feature>
<evidence type="ECO:0000313" key="3">
    <source>
        <dbReference type="EMBL" id="CAD7700837.1"/>
    </source>
</evidence>
<evidence type="ECO:0000256" key="2">
    <source>
        <dbReference type="SAM" id="SignalP"/>
    </source>
</evidence>
<dbReference type="PROSITE" id="PS51257">
    <property type="entry name" value="PROKAR_LIPOPROTEIN"/>
    <property type="match status" value="1"/>
</dbReference>
<dbReference type="Proteomes" id="UP000708148">
    <property type="component" value="Unassembled WGS sequence"/>
</dbReference>
<proteinExistence type="predicted"/>
<feature type="region of interest" description="Disordered" evidence="1">
    <location>
        <begin position="269"/>
        <end position="289"/>
    </location>
</feature>
<reference evidence="3" key="1">
    <citation type="submission" date="2020-12" db="EMBL/GenBank/DDBJ databases">
        <authorList>
            <person name="Iha C."/>
        </authorList>
    </citation>
    <scope>NUCLEOTIDE SEQUENCE</scope>
</reference>
<keyword evidence="2" id="KW-0732">Signal</keyword>
<feature type="signal peptide" evidence="2">
    <location>
        <begin position="1"/>
        <end position="26"/>
    </location>
</feature>
<dbReference type="AlphaFoldDB" id="A0A8S1J4D4"/>
<feature type="region of interest" description="Disordered" evidence="1">
    <location>
        <begin position="221"/>
        <end position="254"/>
    </location>
</feature>
<accession>A0A8S1J4D4</accession>